<evidence type="ECO:0000313" key="14">
    <source>
        <dbReference type="EMBL" id="TDP92098.1"/>
    </source>
</evidence>
<evidence type="ECO:0000259" key="13">
    <source>
        <dbReference type="Pfam" id="PF01593"/>
    </source>
</evidence>
<dbReference type="AlphaFoldDB" id="A0A4V3CXY7"/>
<reference evidence="14 15" key="1">
    <citation type="submission" date="2019-03" db="EMBL/GenBank/DDBJ databases">
        <title>Genomic Encyclopedia of Type Strains, Phase IV (KMG-IV): sequencing the most valuable type-strain genomes for metagenomic binning, comparative biology and taxonomic classification.</title>
        <authorList>
            <person name="Goeker M."/>
        </authorList>
    </citation>
    <scope>NUCLEOTIDE SEQUENCE [LARGE SCALE GENOMIC DNA]</scope>
    <source>
        <strain evidence="14 15">DSM 45361</strain>
    </source>
</reference>
<evidence type="ECO:0000256" key="1">
    <source>
        <dbReference type="ARBA" id="ARBA00001755"/>
    </source>
</evidence>
<keyword evidence="8 12" id="KW-0285">Flavoprotein</keyword>
<dbReference type="PANTHER" id="PTHR42923:SF3">
    <property type="entry name" value="PROTOPORPHYRINOGEN OXIDASE"/>
    <property type="match status" value="1"/>
</dbReference>
<comment type="function">
    <text evidence="3 12">Involved in coproporphyrin-dependent heme b biosynthesis. Catalyzes the oxidation of coproporphyrinogen III to coproporphyrin III.</text>
</comment>
<evidence type="ECO:0000256" key="6">
    <source>
        <dbReference type="ARBA" id="ARBA00012402"/>
    </source>
</evidence>
<comment type="subcellular location">
    <subcellularLocation>
        <location evidence="12">Cytoplasm</location>
    </subcellularLocation>
</comment>
<evidence type="ECO:0000256" key="5">
    <source>
        <dbReference type="ARBA" id="ARBA00008310"/>
    </source>
</evidence>
<keyword evidence="10 12" id="KW-0560">Oxidoreductase</keyword>
<keyword evidence="11 12" id="KW-0350">Heme biosynthesis</keyword>
<dbReference type="EC" id="1.3.3.15" evidence="6 12"/>
<dbReference type="GO" id="GO:0004729">
    <property type="term" value="F:oxygen-dependent protoporphyrinogen oxidase activity"/>
    <property type="evidence" value="ECO:0007669"/>
    <property type="project" value="UniProtKB-UniRule"/>
</dbReference>
<evidence type="ECO:0000313" key="15">
    <source>
        <dbReference type="Proteomes" id="UP000295444"/>
    </source>
</evidence>
<evidence type="ECO:0000256" key="11">
    <source>
        <dbReference type="ARBA" id="ARBA00023133"/>
    </source>
</evidence>
<evidence type="ECO:0000256" key="7">
    <source>
        <dbReference type="ARBA" id="ARBA00019046"/>
    </source>
</evidence>
<name>A0A4V3CXY7_LABRH</name>
<dbReference type="GO" id="GO:0006783">
    <property type="term" value="P:heme biosynthetic process"/>
    <property type="evidence" value="ECO:0007669"/>
    <property type="project" value="UniProtKB-UniRule"/>
</dbReference>
<dbReference type="GO" id="GO:0005737">
    <property type="term" value="C:cytoplasm"/>
    <property type="evidence" value="ECO:0007669"/>
    <property type="project" value="UniProtKB-SubCell"/>
</dbReference>
<evidence type="ECO:0000256" key="4">
    <source>
        <dbReference type="ARBA" id="ARBA00004744"/>
    </source>
</evidence>
<evidence type="ECO:0000256" key="12">
    <source>
        <dbReference type="RuleBase" id="RU364052"/>
    </source>
</evidence>
<accession>A0A4V3CXY7</accession>
<dbReference type="EMBL" id="SNXZ01000008">
    <property type="protein sequence ID" value="TDP92098.1"/>
    <property type="molecule type" value="Genomic_DNA"/>
</dbReference>
<sequence>MSGLAAAHRLRTLLGPGVTITVLEQAAQVGGKLRTVSIAGRCYDVGAEAFLARRPEALALVDELGLTGELEHPAPVASRVRAGGRTAAIPRRTVLGVPSDPDELKDLLSPAGLRRAHEEAGLPPIDLTGRDAGLGELLDERFGPEVADRLVDPLLGGVYAGGVRGLGLRATVPQLAAALDDGAPTLTAAATAALPKPSANPAPVFGTLRGGLGSLVAALVAESKADVHCGVTVRSLRHNESGWTLGIGSVPSGQTMTADAVVLAVPAPAARKLLDPVAPVASAAFAEIEVASMAVVGLALPADTVLPESSGTLIGRGERHADGTPFAAKAFTFSARKWAHLGGGGPVLVRGSVGRHREPGALKADDEELVRLVRADLAELTGITTRPLDTVVQRWGGGLPQYGVGHLDLADRIGRAVAAVPRLAIAGAALNGVGIPACIGTARAAAERLAQELKQ</sequence>
<evidence type="ECO:0000256" key="2">
    <source>
        <dbReference type="ARBA" id="ARBA00001974"/>
    </source>
</evidence>
<dbReference type="SUPFAM" id="SSF54373">
    <property type="entry name" value="FAD-linked reductases, C-terminal domain"/>
    <property type="match status" value="1"/>
</dbReference>
<gene>
    <name evidence="14" type="ORF">EV186_108311</name>
</gene>
<dbReference type="InterPro" id="IPR004572">
    <property type="entry name" value="Protoporphyrinogen_oxidase"/>
</dbReference>
<dbReference type="Proteomes" id="UP000295444">
    <property type="component" value="Unassembled WGS sequence"/>
</dbReference>
<protein>
    <recommendedName>
        <fullName evidence="7 12">Coproporphyrinogen III oxidase</fullName>
        <ecNumber evidence="6 12">1.3.3.15</ecNumber>
    </recommendedName>
</protein>
<comment type="caution">
    <text evidence="14">The sequence shown here is derived from an EMBL/GenBank/DDBJ whole genome shotgun (WGS) entry which is preliminary data.</text>
</comment>
<dbReference type="Gene3D" id="1.10.3110.10">
    <property type="entry name" value="protoporphyrinogen ix oxidase, domain 3"/>
    <property type="match status" value="1"/>
</dbReference>
<comment type="similarity">
    <text evidence="5 12">Belongs to the protoporphyrinogen/coproporphyrinogen oxidase family. Coproporphyrinogen III oxidase subfamily.</text>
</comment>
<evidence type="ECO:0000256" key="10">
    <source>
        <dbReference type="ARBA" id="ARBA00023002"/>
    </source>
</evidence>
<evidence type="ECO:0000256" key="9">
    <source>
        <dbReference type="ARBA" id="ARBA00022827"/>
    </source>
</evidence>
<comment type="cofactor">
    <cofactor evidence="2 12">
        <name>FAD</name>
        <dbReference type="ChEBI" id="CHEBI:57692"/>
    </cofactor>
</comment>
<dbReference type="InterPro" id="IPR036188">
    <property type="entry name" value="FAD/NAD-bd_sf"/>
</dbReference>
<keyword evidence="12" id="KW-0963">Cytoplasm</keyword>
<dbReference type="UniPathway" id="UPA00252"/>
<organism evidence="14 15">
    <name type="scientific">Labedaea rhizosphaerae</name>
    <dbReference type="NCBI Taxonomy" id="598644"/>
    <lineage>
        <taxon>Bacteria</taxon>
        <taxon>Bacillati</taxon>
        <taxon>Actinomycetota</taxon>
        <taxon>Actinomycetes</taxon>
        <taxon>Pseudonocardiales</taxon>
        <taxon>Pseudonocardiaceae</taxon>
        <taxon>Labedaea</taxon>
    </lineage>
</organism>
<comment type="catalytic activity">
    <reaction evidence="1">
        <text>coproporphyrinogen III + 3 O2 = coproporphyrin III + 3 H2O2</text>
        <dbReference type="Rhea" id="RHEA:43436"/>
        <dbReference type="ChEBI" id="CHEBI:15379"/>
        <dbReference type="ChEBI" id="CHEBI:16240"/>
        <dbReference type="ChEBI" id="CHEBI:57309"/>
        <dbReference type="ChEBI" id="CHEBI:131725"/>
        <dbReference type="EC" id="1.3.3.15"/>
    </reaction>
    <physiologicalReaction direction="left-to-right" evidence="1">
        <dbReference type="Rhea" id="RHEA:43437"/>
    </physiologicalReaction>
</comment>
<keyword evidence="15" id="KW-1185">Reference proteome</keyword>
<proteinExistence type="inferred from homology"/>
<dbReference type="Gene3D" id="3.90.660.20">
    <property type="entry name" value="Protoporphyrinogen oxidase, mitochondrial, domain 2"/>
    <property type="match status" value="1"/>
</dbReference>
<feature type="domain" description="Amine oxidase" evidence="13">
    <location>
        <begin position="1"/>
        <end position="449"/>
    </location>
</feature>
<dbReference type="NCBIfam" id="TIGR00562">
    <property type="entry name" value="proto_IX_ox"/>
    <property type="match status" value="1"/>
</dbReference>
<dbReference type="SUPFAM" id="SSF51905">
    <property type="entry name" value="FAD/NAD(P)-binding domain"/>
    <property type="match status" value="1"/>
</dbReference>
<dbReference type="Pfam" id="PF01593">
    <property type="entry name" value="Amino_oxidase"/>
    <property type="match status" value="1"/>
</dbReference>
<keyword evidence="9 12" id="KW-0274">FAD</keyword>
<evidence type="ECO:0000256" key="8">
    <source>
        <dbReference type="ARBA" id="ARBA00022630"/>
    </source>
</evidence>
<dbReference type="Gene3D" id="3.50.50.60">
    <property type="entry name" value="FAD/NAD(P)-binding domain"/>
    <property type="match status" value="1"/>
</dbReference>
<evidence type="ECO:0000256" key="3">
    <source>
        <dbReference type="ARBA" id="ARBA00002185"/>
    </source>
</evidence>
<dbReference type="InterPro" id="IPR002937">
    <property type="entry name" value="Amino_oxidase"/>
</dbReference>
<comment type="pathway">
    <text evidence="4 12">Porphyrin-containing compound metabolism; protoheme biosynthesis.</text>
</comment>
<dbReference type="InterPro" id="IPR050464">
    <property type="entry name" value="Zeta_carotene_desat/Oxidored"/>
</dbReference>
<dbReference type="PANTHER" id="PTHR42923">
    <property type="entry name" value="PROTOPORPHYRINOGEN OXIDASE"/>
    <property type="match status" value="1"/>
</dbReference>